<sequence>MKDILLSFCIPTYDRPEKLYSLVKDIISCQNDKIEVVIGDDNPSSNRTQNIIKRFSDKRIRYFKNKKNLGEELNMLKLFKNAKGRFLYNIFDDDHVEKKAIPWLLKKISENGNITQYCGAIGDKRPGKKGFYYEFGEGLLKRGFESIKKLLFYYGHGSGTVIKKDILDLDKAIKYCNTYTVRHYLVAQAMFAGDTLCTNEIFAYKG</sequence>
<accession>X1H879</accession>
<organism evidence="2">
    <name type="scientific">marine sediment metagenome</name>
    <dbReference type="NCBI Taxonomy" id="412755"/>
    <lineage>
        <taxon>unclassified sequences</taxon>
        <taxon>metagenomes</taxon>
        <taxon>ecological metagenomes</taxon>
    </lineage>
</organism>
<dbReference type="AlphaFoldDB" id="X1H879"/>
<comment type="caution">
    <text evidence="2">The sequence shown here is derived from an EMBL/GenBank/DDBJ whole genome shotgun (WGS) entry which is preliminary data.</text>
</comment>
<protein>
    <recommendedName>
        <fullName evidence="1">Glycosyltransferase 2-like domain-containing protein</fullName>
    </recommendedName>
</protein>
<dbReference type="InterPro" id="IPR001173">
    <property type="entry name" value="Glyco_trans_2-like"/>
</dbReference>
<evidence type="ECO:0000259" key="1">
    <source>
        <dbReference type="Pfam" id="PF00535"/>
    </source>
</evidence>
<feature type="non-terminal residue" evidence="2">
    <location>
        <position position="206"/>
    </location>
</feature>
<reference evidence="2" key="1">
    <citation type="journal article" date="2014" name="Front. Microbiol.">
        <title>High frequency of phylogenetically diverse reductive dehalogenase-homologous genes in deep subseafloor sedimentary metagenomes.</title>
        <authorList>
            <person name="Kawai M."/>
            <person name="Futagami T."/>
            <person name="Toyoda A."/>
            <person name="Takaki Y."/>
            <person name="Nishi S."/>
            <person name="Hori S."/>
            <person name="Arai W."/>
            <person name="Tsubouchi T."/>
            <person name="Morono Y."/>
            <person name="Uchiyama I."/>
            <person name="Ito T."/>
            <person name="Fujiyama A."/>
            <person name="Inagaki F."/>
            <person name="Takami H."/>
        </authorList>
    </citation>
    <scope>NUCLEOTIDE SEQUENCE</scope>
    <source>
        <strain evidence="2">Expedition CK06-06</strain>
    </source>
</reference>
<gene>
    <name evidence="2" type="ORF">S03H2_33705</name>
</gene>
<dbReference type="SUPFAM" id="SSF53448">
    <property type="entry name" value="Nucleotide-diphospho-sugar transferases"/>
    <property type="match status" value="1"/>
</dbReference>
<dbReference type="InterPro" id="IPR029044">
    <property type="entry name" value="Nucleotide-diphossugar_trans"/>
</dbReference>
<proteinExistence type="predicted"/>
<dbReference type="Gene3D" id="3.90.550.10">
    <property type="entry name" value="Spore Coat Polysaccharide Biosynthesis Protein SpsA, Chain A"/>
    <property type="match status" value="1"/>
</dbReference>
<dbReference type="Pfam" id="PF00535">
    <property type="entry name" value="Glycos_transf_2"/>
    <property type="match status" value="1"/>
</dbReference>
<dbReference type="EMBL" id="BARU01020531">
    <property type="protein sequence ID" value="GAH50039.1"/>
    <property type="molecule type" value="Genomic_DNA"/>
</dbReference>
<evidence type="ECO:0000313" key="2">
    <source>
        <dbReference type="EMBL" id="GAH50039.1"/>
    </source>
</evidence>
<name>X1H879_9ZZZZ</name>
<feature type="domain" description="Glycosyltransferase 2-like" evidence="1">
    <location>
        <begin position="7"/>
        <end position="119"/>
    </location>
</feature>